<evidence type="ECO:0000313" key="2">
    <source>
        <dbReference type="EMBL" id="MEQ2209534.1"/>
    </source>
</evidence>
<keyword evidence="3" id="KW-1185">Reference proteome</keyword>
<dbReference type="Proteomes" id="UP001434883">
    <property type="component" value="Unassembled WGS sequence"/>
</dbReference>
<comment type="caution">
    <text evidence="2">The sequence shown here is derived from an EMBL/GenBank/DDBJ whole genome shotgun (WGS) entry which is preliminary data.</text>
</comment>
<evidence type="ECO:0000256" key="1">
    <source>
        <dbReference type="SAM" id="MobiDB-lite"/>
    </source>
</evidence>
<organism evidence="2 3">
    <name type="scientific">Xenoophorus captivus</name>
    <dbReference type="NCBI Taxonomy" id="1517983"/>
    <lineage>
        <taxon>Eukaryota</taxon>
        <taxon>Metazoa</taxon>
        <taxon>Chordata</taxon>
        <taxon>Craniata</taxon>
        <taxon>Vertebrata</taxon>
        <taxon>Euteleostomi</taxon>
        <taxon>Actinopterygii</taxon>
        <taxon>Neopterygii</taxon>
        <taxon>Teleostei</taxon>
        <taxon>Neoteleostei</taxon>
        <taxon>Acanthomorphata</taxon>
        <taxon>Ovalentaria</taxon>
        <taxon>Atherinomorphae</taxon>
        <taxon>Cyprinodontiformes</taxon>
        <taxon>Goodeidae</taxon>
        <taxon>Xenoophorus</taxon>
    </lineage>
</organism>
<proteinExistence type="predicted"/>
<evidence type="ECO:0000313" key="3">
    <source>
        <dbReference type="Proteomes" id="UP001434883"/>
    </source>
</evidence>
<gene>
    <name evidence="2" type="ORF">XENOCAPTIV_000511</name>
</gene>
<feature type="region of interest" description="Disordered" evidence="1">
    <location>
        <begin position="1"/>
        <end position="29"/>
    </location>
</feature>
<dbReference type="EMBL" id="JAHRIN010051458">
    <property type="protein sequence ID" value="MEQ2209534.1"/>
    <property type="molecule type" value="Genomic_DNA"/>
</dbReference>
<feature type="non-terminal residue" evidence="2">
    <location>
        <position position="185"/>
    </location>
</feature>
<name>A0ABV0RNE2_9TELE</name>
<sequence length="185" mass="20531">MNGSQRTEEVTQGHCLRPPQKMGHEGGMEPVYPDVATPDAYDQVWRPGTPPRSTVSKLREAAANGCTTCGRLPFWGQGNKPKPCPQVQTHVPTPIVTGMFLPVDQSWFEFVGYNHEPPAADLSISKDNPSLPHQQFQVLVCTHRSWTRYDLTASVKEAPGTGNKERLLLQLLHLEITGWICGFVT</sequence>
<feature type="compositionally biased region" description="Basic and acidic residues" evidence="1">
    <location>
        <begin position="1"/>
        <end position="11"/>
    </location>
</feature>
<accession>A0ABV0RNE2</accession>
<reference evidence="2 3" key="1">
    <citation type="submission" date="2021-06" db="EMBL/GenBank/DDBJ databases">
        <authorList>
            <person name="Palmer J.M."/>
        </authorList>
    </citation>
    <scope>NUCLEOTIDE SEQUENCE [LARGE SCALE GENOMIC DNA]</scope>
    <source>
        <strain evidence="2 3">XC_2019</strain>
        <tissue evidence="2">Muscle</tissue>
    </source>
</reference>
<protein>
    <submittedName>
        <fullName evidence="2">Uncharacterized protein</fullName>
    </submittedName>
</protein>